<sequence>MLDLILLRHGQSQWNLENRFTGWVDVDLSEKGEEEAARAGQLIRAHDLTPDLCFTSLLKRAIKTLNIALEELDRLWLPVEKSWRSMNAIMVGCKG</sequence>
<proteinExistence type="inferred from homology"/>
<dbReference type="SUPFAM" id="SSF53254">
    <property type="entry name" value="Phosphoglycerate mutase-like"/>
    <property type="match status" value="1"/>
</dbReference>
<feature type="binding site" evidence="5">
    <location>
        <position position="60"/>
    </location>
    <ligand>
        <name>substrate</name>
    </ligand>
</feature>
<keyword evidence="4" id="KW-0413">Isomerase</keyword>
<evidence type="ECO:0000256" key="5">
    <source>
        <dbReference type="PIRSR" id="PIRSR613078-2"/>
    </source>
</evidence>
<dbReference type="AlphaFoldDB" id="A0A5A7N7W0"/>
<evidence type="ECO:0000256" key="1">
    <source>
        <dbReference type="ARBA" id="ARBA00006717"/>
    </source>
</evidence>
<dbReference type="PROSITE" id="PS00175">
    <property type="entry name" value="PG_MUTASE"/>
    <property type="match status" value="1"/>
</dbReference>
<dbReference type="PANTHER" id="PTHR11931">
    <property type="entry name" value="PHOSPHOGLYCERATE MUTASE"/>
    <property type="match status" value="1"/>
</dbReference>
<evidence type="ECO:0000256" key="3">
    <source>
        <dbReference type="ARBA" id="ARBA00023152"/>
    </source>
</evidence>
<dbReference type="InterPro" id="IPR013078">
    <property type="entry name" value="His_Pase_superF_clade-1"/>
</dbReference>
<comment type="catalytic activity">
    <reaction evidence="6">
        <text>(2R)-2-phosphoglycerate = (2R)-3-phosphoglycerate</text>
        <dbReference type="Rhea" id="RHEA:15901"/>
        <dbReference type="ChEBI" id="CHEBI:58272"/>
        <dbReference type="ChEBI" id="CHEBI:58289"/>
        <dbReference type="EC" id="5.4.2.11"/>
    </reaction>
</comment>
<dbReference type="InterPro" id="IPR001345">
    <property type="entry name" value="PG/BPGM_mutase_AS"/>
</dbReference>
<feature type="binding site" evidence="5">
    <location>
        <begin position="8"/>
        <end position="15"/>
    </location>
    <ligand>
        <name>substrate</name>
    </ligand>
</feature>
<dbReference type="InterPro" id="IPR005952">
    <property type="entry name" value="Phosphogly_mut1"/>
</dbReference>
<dbReference type="EMBL" id="BKCN01000006">
    <property type="protein sequence ID" value="GER03844.1"/>
    <property type="molecule type" value="Genomic_DNA"/>
</dbReference>
<comment type="pathway">
    <text evidence="6">Carbohydrate degradation; glycolysis; pyruvate from D-glyceraldehyde 3-phosphate: step 3/5.</text>
</comment>
<dbReference type="SMART" id="SM00855">
    <property type="entry name" value="PGAM"/>
    <property type="match status" value="1"/>
</dbReference>
<name>A0A5A7N7W0_9PROT</name>
<dbReference type="PIRSF" id="PIRSF000709">
    <property type="entry name" value="6PFK_2-Ptase"/>
    <property type="match status" value="1"/>
</dbReference>
<evidence type="ECO:0000313" key="7">
    <source>
        <dbReference type="EMBL" id="GER03844.1"/>
    </source>
</evidence>
<dbReference type="InterPro" id="IPR029033">
    <property type="entry name" value="His_PPase_superfam"/>
</dbReference>
<keyword evidence="8" id="KW-1185">Reference proteome</keyword>
<reference evidence="7 8" key="1">
    <citation type="submission" date="2019-09" db="EMBL/GenBank/DDBJ databases">
        <title>NBRP : Genome information of microbial organism related human and environment.</title>
        <authorList>
            <person name="Hattori M."/>
            <person name="Oshima K."/>
            <person name="Inaba H."/>
            <person name="Suda W."/>
            <person name="Sakamoto M."/>
            <person name="Iino T."/>
            <person name="Kitahara M."/>
            <person name="Oshida Y."/>
            <person name="Iida T."/>
            <person name="Kudo T."/>
            <person name="Itoh T."/>
            <person name="Ohkuma M."/>
        </authorList>
    </citation>
    <scope>NUCLEOTIDE SEQUENCE [LARGE SCALE GENOMIC DNA]</scope>
    <source>
        <strain evidence="7 8">Q-1</strain>
    </source>
</reference>
<comment type="caution">
    <text evidence="7">The sequence shown here is derived from an EMBL/GenBank/DDBJ whole genome shotgun (WGS) entry which is preliminary data.</text>
</comment>
<evidence type="ECO:0000313" key="8">
    <source>
        <dbReference type="Proteomes" id="UP000324996"/>
    </source>
</evidence>
<dbReference type="Pfam" id="PF00300">
    <property type="entry name" value="His_Phos_1"/>
    <property type="match status" value="1"/>
</dbReference>
<protein>
    <recommendedName>
        <fullName evidence="6">2,3-bisphosphoglycerate-dependent phosphoglycerate mutase</fullName>
        <ecNumber evidence="6">5.4.2.11</ecNumber>
    </recommendedName>
</protein>
<dbReference type="EC" id="5.4.2.11" evidence="6"/>
<dbReference type="CDD" id="cd07067">
    <property type="entry name" value="HP_PGM_like"/>
    <property type="match status" value="1"/>
</dbReference>
<dbReference type="GO" id="GO:0006094">
    <property type="term" value="P:gluconeogenesis"/>
    <property type="evidence" value="ECO:0007669"/>
    <property type="project" value="UniProtKB-KW"/>
</dbReference>
<keyword evidence="3" id="KW-0324">Glycolysis</keyword>
<keyword evidence="2" id="KW-0312">Gluconeogenesis</keyword>
<evidence type="ECO:0000256" key="4">
    <source>
        <dbReference type="ARBA" id="ARBA00023235"/>
    </source>
</evidence>
<gene>
    <name evidence="7" type="ORF">JCM17846_15260</name>
</gene>
<dbReference type="GO" id="GO:0006096">
    <property type="term" value="P:glycolytic process"/>
    <property type="evidence" value="ECO:0007669"/>
    <property type="project" value="UniProtKB-UniPathway"/>
</dbReference>
<organism evidence="7 8">
    <name type="scientific">Iodidimonas nitroreducens</name>
    <dbReference type="NCBI Taxonomy" id="1236968"/>
    <lineage>
        <taxon>Bacteria</taxon>
        <taxon>Pseudomonadati</taxon>
        <taxon>Pseudomonadota</taxon>
        <taxon>Alphaproteobacteria</taxon>
        <taxon>Iodidimonadales</taxon>
        <taxon>Iodidimonadaceae</taxon>
        <taxon>Iodidimonas</taxon>
    </lineage>
</organism>
<dbReference type="GO" id="GO:0004619">
    <property type="term" value="F:phosphoglycerate mutase activity"/>
    <property type="evidence" value="ECO:0007669"/>
    <property type="project" value="UniProtKB-EC"/>
</dbReference>
<dbReference type="NCBIfam" id="TIGR01258">
    <property type="entry name" value="pgm_1"/>
    <property type="match status" value="1"/>
</dbReference>
<evidence type="ECO:0000256" key="2">
    <source>
        <dbReference type="ARBA" id="ARBA00022432"/>
    </source>
</evidence>
<dbReference type="Proteomes" id="UP000324996">
    <property type="component" value="Unassembled WGS sequence"/>
</dbReference>
<comment type="similarity">
    <text evidence="1">Belongs to the phosphoglycerate mutase family. BPG-dependent PGAM subfamily.</text>
</comment>
<comment type="function">
    <text evidence="6">Catalyzes the interconversion of 2-phosphoglycerate and 3-phosphoglycerate.</text>
</comment>
<evidence type="ECO:0000256" key="6">
    <source>
        <dbReference type="RuleBase" id="RU004512"/>
    </source>
</evidence>
<dbReference type="Gene3D" id="3.40.50.1240">
    <property type="entry name" value="Phosphoglycerate mutase-like"/>
    <property type="match status" value="1"/>
</dbReference>
<accession>A0A5A7N7W0</accession>
<feature type="binding site" evidence="5">
    <location>
        <begin position="21"/>
        <end position="22"/>
    </location>
    <ligand>
        <name>substrate</name>
    </ligand>
</feature>
<dbReference type="UniPathway" id="UPA00109">
    <property type="reaction ID" value="UER00186"/>
</dbReference>